<protein>
    <submittedName>
        <fullName evidence="1">Uncharacterized protein</fullName>
    </submittedName>
</protein>
<proteinExistence type="predicted"/>
<reference evidence="1" key="1">
    <citation type="submission" date="2022-10" db="EMBL/GenBank/DDBJ databases">
        <authorList>
            <person name="Hyden B.L."/>
            <person name="Feng K."/>
            <person name="Yates T."/>
            <person name="Jawdy S."/>
            <person name="Smart L.B."/>
            <person name="Muchero W."/>
        </authorList>
    </citation>
    <scope>NUCLEOTIDE SEQUENCE</scope>
    <source>
        <tissue evidence="1">Shoot tip</tissue>
    </source>
</reference>
<dbReference type="Proteomes" id="UP001141253">
    <property type="component" value="Chromosome 1"/>
</dbReference>
<evidence type="ECO:0000313" key="2">
    <source>
        <dbReference type="Proteomes" id="UP001141253"/>
    </source>
</evidence>
<organism evidence="1 2">
    <name type="scientific">Salix suchowensis</name>
    <dbReference type="NCBI Taxonomy" id="1278906"/>
    <lineage>
        <taxon>Eukaryota</taxon>
        <taxon>Viridiplantae</taxon>
        <taxon>Streptophyta</taxon>
        <taxon>Embryophyta</taxon>
        <taxon>Tracheophyta</taxon>
        <taxon>Spermatophyta</taxon>
        <taxon>Magnoliopsida</taxon>
        <taxon>eudicotyledons</taxon>
        <taxon>Gunneridae</taxon>
        <taxon>Pentapetalae</taxon>
        <taxon>rosids</taxon>
        <taxon>fabids</taxon>
        <taxon>Malpighiales</taxon>
        <taxon>Salicaceae</taxon>
        <taxon>Saliceae</taxon>
        <taxon>Salix</taxon>
    </lineage>
</organism>
<gene>
    <name evidence="1" type="ORF">OIU77_023835</name>
</gene>
<sequence length="38" mass="4364">MIQHNTSYTCSAIKAIFEYLAKSYAHTRRITINFLTGV</sequence>
<reference evidence="1" key="2">
    <citation type="journal article" date="2023" name="Int. J. Mol. Sci.">
        <title>De Novo Assembly and Annotation of 11 Diverse Shrub Willow (Salix) Genomes Reveals Novel Gene Organization in Sex-Linked Regions.</title>
        <authorList>
            <person name="Hyden B."/>
            <person name="Feng K."/>
            <person name="Yates T.B."/>
            <person name="Jawdy S."/>
            <person name="Cereghino C."/>
            <person name="Smart L.B."/>
            <person name="Muchero W."/>
        </authorList>
    </citation>
    <scope>NUCLEOTIDE SEQUENCE</scope>
    <source>
        <tissue evidence="1">Shoot tip</tissue>
    </source>
</reference>
<dbReference type="EMBL" id="JAPFFI010000005">
    <property type="protein sequence ID" value="KAJ6394708.1"/>
    <property type="molecule type" value="Genomic_DNA"/>
</dbReference>
<name>A0ABQ9C929_9ROSI</name>
<keyword evidence="2" id="KW-1185">Reference proteome</keyword>
<evidence type="ECO:0000313" key="1">
    <source>
        <dbReference type="EMBL" id="KAJ6394708.1"/>
    </source>
</evidence>
<accession>A0ABQ9C929</accession>
<comment type="caution">
    <text evidence="1">The sequence shown here is derived from an EMBL/GenBank/DDBJ whole genome shotgun (WGS) entry which is preliminary data.</text>
</comment>